<evidence type="ECO:0000313" key="12">
    <source>
        <dbReference type="Proteomes" id="UP000053372"/>
    </source>
</evidence>
<dbReference type="SUPFAM" id="SSF55874">
    <property type="entry name" value="ATPase domain of HSP90 chaperone/DNA topoisomerase II/histidine kinase"/>
    <property type="match status" value="1"/>
</dbReference>
<dbReference type="Gene3D" id="3.30.565.10">
    <property type="entry name" value="Histidine kinase-like ATPase, C-terminal domain"/>
    <property type="match status" value="1"/>
</dbReference>
<keyword evidence="8" id="KW-0902">Two-component regulatory system</keyword>
<dbReference type="PANTHER" id="PTHR24421:SF10">
    <property type="entry name" value="NITRATE_NITRITE SENSOR PROTEIN NARQ"/>
    <property type="match status" value="1"/>
</dbReference>
<dbReference type="Pfam" id="PF07730">
    <property type="entry name" value="HisKA_3"/>
    <property type="match status" value="1"/>
</dbReference>
<evidence type="ECO:0000256" key="1">
    <source>
        <dbReference type="ARBA" id="ARBA00000085"/>
    </source>
</evidence>
<evidence type="ECO:0000313" key="11">
    <source>
        <dbReference type="EMBL" id="KST68227.1"/>
    </source>
</evidence>
<dbReference type="GO" id="GO:0016020">
    <property type="term" value="C:membrane"/>
    <property type="evidence" value="ECO:0007669"/>
    <property type="project" value="InterPro"/>
</dbReference>
<evidence type="ECO:0000256" key="2">
    <source>
        <dbReference type="ARBA" id="ARBA00012438"/>
    </source>
</evidence>
<dbReference type="InterPro" id="IPR036890">
    <property type="entry name" value="HATPase_C_sf"/>
</dbReference>
<comment type="catalytic activity">
    <reaction evidence="1">
        <text>ATP + protein L-histidine = ADP + protein N-phospho-L-histidine.</text>
        <dbReference type="EC" id="2.7.13.3"/>
    </reaction>
</comment>
<accession>A0A0V7ZUF2</accession>
<dbReference type="EC" id="2.7.13.3" evidence="2"/>
<keyword evidence="7" id="KW-0067">ATP-binding</keyword>
<feature type="domain" description="Histidine kinase" evidence="10">
    <location>
        <begin position="322"/>
        <end position="409"/>
    </location>
</feature>
<dbReference type="GO" id="GO:0005524">
    <property type="term" value="F:ATP binding"/>
    <property type="evidence" value="ECO:0007669"/>
    <property type="project" value="UniProtKB-KW"/>
</dbReference>
<feature type="transmembrane region" description="Helical" evidence="9">
    <location>
        <begin position="12"/>
        <end position="32"/>
    </location>
</feature>
<dbReference type="InterPro" id="IPR011712">
    <property type="entry name" value="Sig_transdc_His_kin_sub3_dim/P"/>
</dbReference>
<dbReference type="Gene3D" id="1.20.5.1930">
    <property type="match status" value="1"/>
</dbReference>
<keyword evidence="9" id="KW-0472">Membrane</keyword>
<dbReference type="RefSeq" id="WP_027846481.1">
    <property type="nucleotide sequence ID" value="NZ_LMTZ01000076.1"/>
</dbReference>
<dbReference type="Proteomes" id="UP000053372">
    <property type="component" value="Unassembled WGS sequence"/>
</dbReference>
<reference evidence="11 12" key="1">
    <citation type="journal article" date="2015" name="Genome Announc.">
        <title>Draft Genome of the Euendolithic (true boring) Cyanobacterium Mastigocoleus testarum strain BC008.</title>
        <authorList>
            <person name="Guida B.S."/>
            <person name="Garcia-Pichel F."/>
        </authorList>
    </citation>
    <scope>NUCLEOTIDE SEQUENCE [LARGE SCALE GENOMIC DNA]</scope>
    <source>
        <strain evidence="11 12">BC008</strain>
    </source>
</reference>
<evidence type="ECO:0000256" key="5">
    <source>
        <dbReference type="ARBA" id="ARBA00022741"/>
    </source>
</evidence>
<protein>
    <recommendedName>
        <fullName evidence="2">histidine kinase</fullName>
        <ecNumber evidence="2">2.7.13.3</ecNumber>
    </recommendedName>
</protein>
<name>A0A0V7ZUF2_9CYAN</name>
<keyword evidence="4" id="KW-0808">Transferase</keyword>
<feature type="transmembrane region" description="Helical" evidence="9">
    <location>
        <begin position="38"/>
        <end position="54"/>
    </location>
</feature>
<dbReference type="SMART" id="SM00387">
    <property type="entry name" value="HATPase_c"/>
    <property type="match status" value="1"/>
</dbReference>
<feature type="transmembrane region" description="Helical" evidence="9">
    <location>
        <begin position="108"/>
        <end position="126"/>
    </location>
</feature>
<dbReference type="CDD" id="cd16917">
    <property type="entry name" value="HATPase_UhpB-NarQ-NarX-like"/>
    <property type="match status" value="1"/>
</dbReference>
<evidence type="ECO:0000256" key="3">
    <source>
        <dbReference type="ARBA" id="ARBA00022553"/>
    </source>
</evidence>
<feature type="transmembrane region" description="Helical" evidence="9">
    <location>
        <begin position="164"/>
        <end position="182"/>
    </location>
</feature>
<keyword evidence="6" id="KW-0418">Kinase</keyword>
<dbReference type="OrthoDB" id="199946at2"/>
<dbReference type="InterPro" id="IPR003594">
    <property type="entry name" value="HATPase_dom"/>
</dbReference>
<feature type="transmembrane region" description="Helical" evidence="9">
    <location>
        <begin position="61"/>
        <end position="79"/>
    </location>
</feature>
<dbReference type="PANTHER" id="PTHR24421">
    <property type="entry name" value="NITRATE/NITRITE SENSOR PROTEIN NARX-RELATED"/>
    <property type="match status" value="1"/>
</dbReference>
<dbReference type="InterPro" id="IPR050482">
    <property type="entry name" value="Sensor_HK_TwoCompSys"/>
</dbReference>
<evidence type="ECO:0000256" key="7">
    <source>
        <dbReference type="ARBA" id="ARBA00022840"/>
    </source>
</evidence>
<dbReference type="GO" id="GO:0000155">
    <property type="term" value="F:phosphorelay sensor kinase activity"/>
    <property type="evidence" value="ECO:0007669"/>
    <property type="project" value="InterPro"/>
</dbReference>
<dbReference type="GO" id="GO:0046983">
    <property type="term" value="F:protein dimerization activity"/>
    <property type="evidence" value="ECO:0007669"/>
    <property type="project" value="InterPro"/>
</dbReference>
<evidence type="ECO:0000256" key="9">
    <source>
        <dbReference type="SAM" id="Phobius"/>
    </source>
</evidence>
<evidence type="ECO:0000256" key="8">
    <source>
        <dbReference type="ARBA" id="ARBA00023012"/>
    </source>
</evidence>
<keyword evidence="9" id="KW-0812">Transmembrane</keyword>
<dbReference type="PROSITE" id="PS50109">
    <property type="entry name" value="HIS_KIN"/>
    <property type="match status" value="1"/>
</dbReference>
<evidence type="ECO:0000256" key="6">
    <source>
        <dbReference type="ARBA" id="ARBA00022777"/>
    </source>
</evidence>
<comment type="caution">
    <text evidence="11">The sequence shown here is derived from an EMBL/GenBank/DDBJ whole genome shotgun (WGS) entry which is preliminary data.</text>
</comment>
<dbReference type="Pfam" id="PF02518">
    <property type="entry name" value="HATPase_c"/>
    <property type="match status" value="1"/>
</dbReference>
<evidence type="ECO:0000259" key="10">
    <source>
        <dbReference type="PROSITE" id="PS50109"/>
    </source>
</evidence>
<gene>
    <name evidence="11" type="ORF">BC008_00250</name>
</gene>
<proteinExistence type="predicted"/>
<evidence type="ECO:0000256" key="4">
    <source>
        <dbReference type="ARBA" id="ARBA00022679"/>
    </source>
</evidence>
<dbReference type="InterPro" id="IPR005467">
    <property type="entry name" value="His_kinase_dom"/>
</dbReference>
<organism evidence="11 12">
    <name type="scientific">Mastigocoleus testarum BC008</name>
    <dbReference type="NCBI Taxonomy" id="371196"/>
    <lineage>
        <taxon>Bacteria</taxon>
        <taxon>Bacillati</taxon>
        <taxon>Cyanobacteriota</taxon>
        <taxon>Cyanophyceae</taxon>
        <taxon>Nostocales</taxon>
        <taxon>Hapalosiphonaceae</taxon>
        <taxon>Mastigocoleus</taxon>
    </lineage>
</organism>
<sequence length="411" mass="45821">MLPLLTSSRLMLYLEWMLLGITAFTTIVATLIDISPRFPIVAIVCIVTLALMGFKLPKNQLFHQILYILVEFALVWLPFLNSDSVPTFQLLGAVIVIRSCQMFKLPGHLIVTGGVFLYFMCTALIWQQNLFVGICGRVVRQIQLPNQIQYNTRNVLILKLSTSVYFGLILVFLLLLINALLAERQSREKLSIALTQMRQYALQIEDQATLEERNRIAREIHDALGHTLTAQSIQLDSGLLLLHSPRSEEAGSFFKTAKALCTQALQEVRQSVTTLRSDALSGQPLEISIATLIKNFQTATNIIPSSTVSLSQAVPHEVSSAVYRIVQEALTNITRHSAATEVTIQLVNREQTLYILIKDNGKGFNPEENSTGFGIQGMRERTMVLDGQFNLVSQLGTGCLITVQIPLPRLL</sequence>
<keyword evidence="9" id="KW-1133">Transmembrane helix</keyword>
<keyword evidence="3" id="KW-0597">Phosphoprotein</keyword>
<dbReference type="EMBL" id="LMTZ01000076">
    <property type="protein sequence ID" value="KST68227.1"/>
    <property type="molecule type" value="Genomic_DNA"/>
</dbReference>
<dbReference type="AlphaFoldDB" id="A0A0V7ZUF2"/>
<keyword evidence="12" id="KW-1185">Reference proteome</keyword>
<keyword evidence="5" id="KW-0547">Nucleotide-binding</keyword>